<keyword evidence="1 6" id="KW-0963">Cytoplasm</keyword>
<comment type="subunit">
    <text evidence="6">Homodimer.</text>
</comment>
<keyword evidence="5 6" id="KW-0804">Transcription</keyword>
<evidence type="ECO:0000256" key="4">
    <source>
        <dbReference type="ARBA" id="ARBA00023125"/>
    </source>
</evidence>
<dbReference type="InterPro" id="IPR003781">
    <property type="entry name" value="CoA-bd"/>
</dbReference>
<dbReference type="Pfam" id="PF06971">
    <property type="entry name" value="Put_DNA-bind_N"/>
    <property type="match status" value="1"/>
</dbReference>
<dbReference type="PANTHER" id="PTHR35786">
    <property type="entry name" value="REDOX-SENSING TRANSCRIPTIONAL REPRESSOR REX"/>
    <property type="match status" value="1"/>
</dbReference>
<reference evidence="8 9" key="2">
    <citation type="submission" date="2019-09" db="EMBL/GenBank/DDBJ databases">
        <title>Complete Genome Sequence and Methylome Analysis of free living Spirochaetas.</title>
        <authorList>
            <person name="Leshcheva N."/>
            <person name="Mikheeva N."/>
        </authorList>
    </citation>
    <scope>NUCLEOTIDE SEQUENCE [LARGE SCALE GENOMIC DNA]</scope>
    <source>
        <strain evidence="8 9">P</strain>
    </source>
</reference>
<dbReference type="SMART" id="SM00881">
    <property type="entry name" value="CoA_binding"/>
    <property type="match status" value="1"/>
</dbReference>
<keyword evidence="6" id="KW-0520">NAD</keyword>
<dbReference type="InterPro" id="IPR036390">
    <property type="entry name" value="WH_DNA-bd_sf"/>
</dbReference>
<dbReference type="SUPFAM" id="SSF46785">
    <property type="entry name" value="Winged helix' DNA-binding domain"/>
    <property type="match status" value="1"/>
</dbReference>
<evidence type="ECO:0000313" key="9">
    <source>
        <dbReference type="Proteomes" id="UP000323824"/>
    </source>
</evidence>
<dbReference type="InterPro" id="IPR036291">
    <property type="entry name" value="NAD(P)-bd_dom_sf"/>
</dbReference>
<dbReference type="Gene3D" id="3.40.50.720">
    <property type="entry name" value="NAD(P)-binding Rossmann-like Domain"/>
    <property type="match status" value="1"/>
</dbReference>
<keyword evidence="4 6" id="KW-0238">DNA-binding</keyword>
<sequence length="216" mass="24281">MEKEVDKIIIPKPAIVRLSTLFVLLENLEKEGQTKIFSAEIGKLLGVPSHTIRKDISFLRQAGTGNGYEISNLKNIIAEYLGFNKYKKACIVGMGRLGTVITTKNGFYSNQYAVVAGFDNNPKKLKTRPDMEIYPMDKLKEIIDREKIKIGIITVPQKSARKVANDLIECGIKGIINFSPVLIEINREDVFIRNIFIAGEFNILSALISQYETNKL</sequence>
<comment type="similarity">
    <text evidence="6">Belongs to the transcriptional regulatory Rex family.</text>
</comment>
<dbReference type="InterPro" id="IPR036388">
    <property type="entry name" value="WH-like_DNA-bd_sf"/>
</dbReference>
<dbReference type="KEGG" id="sper:EW093_07595"/>
<name>A0A5C1QAN5_9SPIO</name>
<feature type="domain" description="CoA-binding" evidence="7">
    <location>
        <begin position="82"/>
        <end position="182"/>
    </location>
</feature>
<dbReference type="PANTHER" id="PTHR35786:SF1">
    <property type="entry name" value="REDOX-SENSING TRANSCRIPTIONAL REPRESSOR REX 1"/>
    <property type="match status" value="1"/>
</dbReference>
<dbReference type="EMBL" id="CP035807">
    <property type="protein sequence ID" value="QEN04571.1"/>
    <property type="molecule type" value="Genomic_DNA"/>
</dbReference>
<gene>
    <name evidence="6" type="primary">rex</name>
    <name evidence="8" type="ORF">EW093_07595</name>
</gene>
<dbReference type="OrthoDB" id="369876at2"/>
<evidence type="ECO:0000313" key="8">
    <source>
        <dbReference type="EMBL" id="QEN04571.1"/>
    </source>
</evidence>
<organism evidence="8 9">
    <name type="scientific">Thiospirochaeta perfilievii</name>
    <dbReference type="NCBI Taxonomy" id="252967"/>
    <lineage>
        <taxon>Bacteria</taxon>
        <taxon>Pseudomonadati</taxon>
        <taxon>Spirochaetota</taxon>
        <taxon>Spirochaetia</taxon>
        <taxon>Spirochaetales</taxon>
        <taxon>Spirochaetaceae</taxon>
        <taxon>Thiospirochaeta</taxon>
    </lineage>
</organism>
<dbReference type="NCBIfam" id="NF003995">
    <property type="entry name" value="PRK05472.2-4"/>
    <property type="match status" value="1"/>
</dbReference>
<protein>
    <recommendedName>
        <fullName evidence="6">Redox-sensing transcriptional repressor Rex</fullName>
    </recommendedName>
</protein>
<feature type="binding site" evidence="6">
    <location>
        <begin position="93"/>
        <end position="98"/>
    </location>
    <ligand>
        <name>NAD(+)</name>
        <dbReference type="ChEBI" id="CHEBI:57540"/>
    </ligand>
</feature>
<accession>A0A5C1QAN5</accession>
<keyword evidence="3 6" id="KW-0805">Transcription regulation</keyword>
<comment type="subcellular location">
    <subcellularLocation>
        <location evidence="6">Cytoplasm</location>
    </subcellularLocation>
</comment>
<keyword evidence="2 6" id="KW-0678">Repressor</keyword>
<dbReference type="InterPro" id="IPR009718">
    <property type="entry name" value="Rex_DNA-bd_C_dom"/>
</dbReference>
<evidence type="ECO:0000256" key="5">
    <source>
        <dbReference type="ARBA" id="ARBA00023163"/>
    </source>
</evidence>
<dbReference type="NCBIfam" id="NF003994">
    <property type="entry name" value="PRK05472.2-3"/>
    <property type="match status" value="1"/>
</dbReference>
<evidence type="ECO:0000256" key="3">
    <source>
        <dbReference type="ARBA" id="ARBA00023015"/>
    </source>
</evidence>
<dbReference type="GO" id="GO:0003700">
    <property type="term" value="F:DNA-binding transcription factor activity"/>
    <property type="evidence" value="ECO:0007669"/>
    <property type="project" value="UniProtKB-UniRule"/>
</dbReference>
<dbReference type="Pfam" id="PF02629">
    <property type="entry name" value="CoA_binding"/>
    <property type="match status" value="1"/>
</dbReference>
<feature type="DNA-binding region" description="H-T-H motif" evidence="6">
    <location>
        <begin position="20"/>
        <end position="59"/>
    </location>
</feature>
<dbReference type="SUPFAM" id="SSF51735">
    <property type="entry name" value="NAD(P)-binding Rossmann-fold domains"/>
    <property type="match status" value="1"/>
</dbReference>
<evidence type="ECO:0000256" key="6">
    <source>
        <dbReference type="HAMAP-Rule" id="MF_01131"/>
    </source>
</evidence>
<dbReference type="InterPro" id="IPR022876">
    <property type="entry name" value="Tscrpt_rep_Rex"/>
</dbReference>
<dbReference type="HAMAP" id="MF_01131">
    <property type="entry name" value="Rex"/>
    <property type="match status" value="1"/>
</dbReference>
<proteinExistence type="inferred from homology"/>
<dbReference type="Proteomes" id="UP000323824">
    <property type="component" value="Chromosome"/>
</dbReference>
<dbReference type="RefSeq" id="WP_149567814.1">
    <property type="nucleotide sequence ID" value="NZ_CP035807.1"/>
</dbReference>
<dbReference type="AlphaFoldDB" id="A0A5C1QAN5"/>
<evidence type="ECO:0000259" key="7">
    <source>
        <dbReference type="SMART" id="SM00881"/>
    </source>
</evidence>
<keyword evidence="9" id="KW-1185">Reference proteome</keyword>
<dbReference type="GO" id="GO:0051775">
    <property type="term" value="P:response to redox state"/>
    <property type="evidence" value="ECO:0007669"/>
    <property type="project" value="InterPro"/>
</dbReference>
<dbReference type="GO" id="GO:0003677">
    <property type="term" value="F:DNA binding"/>
    <property type="evidence" value="ECO:0007669"/>
    <property type="project" value="UniProtKB-UniRule"/>
</dbReference>
<dbReference type="NCBIfam" id="NF003996">
    <property type="entry name" value="PRK05472.2-5"/>
    <property type="match status" value="1"/>
</dbReference>
<dbReference type="GO" id="GO:0005737">
    <property type="term" value="C:cytoplasm"/>
    <property type="evidence" value="ECO:0007669"/>
    <property type="project" value="UniProtKB-SubCell"/>
</dbReference>
<reference evidence="8 9" key="1">
    <citation type="submission" date="2019-02" db="EMBL/GenBank/DDBJ databases">
        <authorList>
            <person name="Fomenkov A."/>
            <person name="Dubinina G."/>
            <person name="Grabovich M."/>
            <person name="Vincze T."/>
            <person name="Roberts R.J."/>
        </authorList>
    </citation>
    <scope>NUCLEOTIDE SEQUENCE [LARGE SCALE GENOMIC DNA]</scope>
    <source>
        <strain evidence="8 9">P</strain>
    </source>
</reference>
<evidence type="ECO:0000256" key="1">
    <source>
        <dbReference type="ARBA" id="ARBA00022490"/>
    </source>
</evidence>
<dbReference type="Gene3D" id="1.10.10.10">
    <property type="entry name" value="Winged helix-like DNA-binding domain superfamily/Winged helix DNA-binding domain"/>
    <property type="match status" value="1"/>
</dbReference>
<comment type="function">
    <text evidence="6">Modulates transcription in response to changes in cellular NADH/NAD(+) redox state.</text>
</comment>
<dbReference type="GO" id="GO:0045892">
    <property type="term" value="P:negative regulation of DNA-templated transcription"/>
    <property type="evidence" value="ECO:0007669"/>
    <property type="project" value="InterPro"/>
</dbReference>
<evidence type="ECO:0000256" key="2">
    <source>
        <dbReference type="ARBA" id="ARBA00022491"/>
    </source>
</evidence>